<evidence type="ECO:0000256" key="1">
    <source>
        <dbReference type="SAM" id="MobiDB-lite"/>
    </source>
</evidence>
<proteinExistence type="predicted"/>
<reference evidence="2 3" key="1">
    <citation type="submission" date="2020-02" db="EMBL/GenBank/DDBJ databases">
        <authorList>
            <person name="Ferguson B K."/>
        </authorList>
    </citation>
    <scope>NUCLEOTIDE SEQUENCE [LARGE SCALE GENOMIC DNA]</scope>
</reference>
<name>A0A6H5GND5_9HEMI</name>
<feature type="compositionally biased region" description="Basic and acidic residues" evidence="1">
    <location>
        <begin position="67"/>
        <end position="89"/>
    </location>
</feature>
<evidence type="ECO:0000313" key="2">
    <source>
        <dbReference type="EMBL" id="CAB0004588.1"/>
    </source>
</evidence>
<organism evidence="2 3">
    <name type="scientific">Nesidiocoris tenuis</name>
    <dbReference type="NCBI Taxonomy" id="355587"/>
    <lineage>
        <taxon>Eukaryota</taxon>
        <taxon>Metazoa</taxon>
        <taxon>Ecdysozoa</taxon>
        <taxon>Arthropoda</taxon>
        <taxon>Hexapoda</taxon>
        <taxon>Insecta</taxon>
        <taxon>Pterygota</taxon>
        <taxon>Neoptera</taxon>
        <taxon>Paraneoptera</taxon>
        <taxon>Hemiptera</taxon>
        <taxon>Heteroptera</taxon>
        <taxon>Panheteroptera</taxon>
        <taxon>Cimicomorpha</taxon>
        <taxon>Miridae</taxon>
        <taxon>Dicyphina</taxon>
        <taxon>Nesidiocoris</taxon>
    </lineage>
</organism>
<protein>
    <submittedName>
        <fullName evidence="2">Uncharacterized protein</fullName>
    </submittedName>
</protein>
<sequence length="119" mass="13780">MLARRLASVKSRAASASIKVTHINPLQERKKNYGATTREASQADGLFVHRLWPRHVRDTDPQPQSQKVREPQRGLPQRRPEGPRQERIRGASKTRNRTRAILITTQYQLFARRCSSLRE</sequence>
<keyword evidence="3" id="KW-1185">Reference proteome</keyword>
<gene>
    <name evidence="2" type="ORF">NTEN_LOCUS10065</name>
</gene>
<feature type="region of interest" description="Disordered" evidence="1">
    <location>
        <begin position="51"/>
        <end position="98"/>
    </location>
</feature>
<dbReference type="AlphaFoldDB" id="A0A6H5GND5"/>
<dbReference type="EMBL" id="CADCXU010015109">
    <property type="protein sequence ID" value="CAB0004588.1"/>
    <property type="molecule type" value="Genomic_DNA"/>
</dbReference>
<dbReference type="Proteomes" id="UP000479000">
    <property type="component" value="Unassembled WGS sequence"/>
</dbReference>
<evidence type="ECO:0000313" key="3">
    <source>
        <dbReference type="Proteomes" id="UP000479000"/>
    </source>
</evidence>
<feature type="non-terminal residue" evidence="2">
    <location>
        <position position="119"/>
    </location>
</feature>
<accession>A0A6H5GND5</accession>